<reference evidence="4" key="1">
    <citation type="submission" date="2017-02" db="UniProtKB">
        <authorList>
            <consortium name="WormBaseParasite"/>
        </authorList>
    </citation>
    <scope>IDENTIFICATION</scope>
</reference>
<protein>
    <submittedName>
        <fullName evidence="2 4">Uncharacterized protein</fullName>
    </submittedName>
</protein>
<proteinExistence type="predicted"/>
<organism evidence="4">
    <name type="scientific">Nippostrongylus brasiliensis</name>
    <name type="common">Rat hookworm</name>
    <dbReference type="NCBI Taxonomy" id="27835"/>
    <lineage>
        <taxon>Eukaryota</taxon>
        <taxon>Metazoa</taxon>
        <taxon>Ecdysozoa</taxon>
        <taxon>Nematoda</taxon>
        <taxon>Chromadorea</taxon>
        <taxon>Rhabditida</taxon>
        <taxon>Rhabditina</taxon>
        <taxon>Rhabditomorpha</taxon>
        <taxon>Strongyloidea</taxon>
        <taxon>Heligmosomidae</taxon>
        <taxon>Nippostrongylus</taxon>
    </lineage>
</organism>
<dbReference type="Proteomes" id="UP000271162">
    <property type="component" value="Unassembled WGS sequence"/>
</dbReference>
<sequence length="108" mass="12135">MSTQGQMTMELWEDVVATRIRYGYGIRDKTNLVIDGCLSLNRSQKIMLALPLRRRRITVPHVDDGSSSSHRVTSLNQTAPRYRSEREISAVKSTSACILDLPKKLASS</sequence>
<name>A0A0N4XC79_NIPBR</name>
<evidence type="ECO:0000256" key="1">
    <source>
        <dbReference type="SAM" id="MobiDB-lite"/>
    </source>
</evidence>
<feature type="region of interest" description="Disordered" evidence="1">
    <location>
        <begin position="60"/>
        <end position="86"/>
    </location>
</feature>
<reference evidence="2 3" key="2">
    <citation type="submission" date="2018-11" db="EMBL/GenBank/DDBJ databases">
        <authorList>
            <consortium name="Pathogen Informatics"/>
        </authorList>
    </citation>
    <scope>NUCLEOTIDE SEQUENCE [LARGE SCALE GENOMIC DNA]</scope>
</reference>
<feature type="compositionally biased region" description="Polar residues" evidence="1">
    <location>
        <begin position="65"/>
        <end position="79"/>
    </location>
</feature>
<accession>A0A0N4XC79</accession>
<dbReference type="WBParaSite" id="NBR_0000004001-mRNA-1">
    <property type="protein sequence ID" value="NBR_0000004001-mRNA-1"/>
    <property type="gene ID" value="NBR_0000004001"/>
</dbReference>
<dbReference type="EMBL" id="UYSL01000008">
    <property type="protein sequence ID" value="VDL61849.1"/>
    <property type="molecule type" value="Genomic_DNA"/>
</dbReference>
<gene>
    <name evidence="2" type="ORF">NBR_LOCUS41</name>
</gene>
<evidence type="ECO:0000313" key="4">
    <source>
        <dbReference type="WBParaSite" id="NBR_0000004001-mRNA-1"/>
    </source>
</evidence>
<dbReference type="AlphaFoldDB" id="A0A0N4XC79"/>
<keyword evidence="3" id="KW-1185">Reference proteome</keyword>
<evidence type="ECO:0000313" key="3">
    <source>
        <dbReference type="Proteomes" id="UP000271162"/>
    </source>
</evidence>
<evidence type="ECO:0000313" key="2">
    <source>
        <dbReference type="EMBL" id="VDL61849.1"/>
    </source>
</evidence>